<sequence length="337" mass="38152">MYFGNCTCDKVDQVCENLCECDIDCDDKVKQPYYIPYHPNYLPWILCNRFTSNTIRVEAIDFKWKYIFDTQFCVELNNNPSLGTQFLDWYSANKTFPTIDELNDELNKSKLLSIDNLKLAEDPLLSSEQALADDEQYMVNDPLLLPNGSILLDWRVSVGFNRCKQGGILFGVNMQQRCFLTTADAISFSSSVDLLQTMNQKNSGTAININPSDIILTPPDDDKVKLKFIYNSPGIISSISLERPQTFRAGIYNFIVEWIPQTTLDRTIRSTSPGYLIGTPVMINDPTMPPTIIDNMSCQKQNQLFINICSDPSGCIQEPILFGVNKRYIFPSTGSLA</sequence>
<comment type="caution">
    <text evidence="1">The sequence shown here is derived from an EMBL/GenBank/DDBJ whole genome shotgun (WGS) entry which is preliminary data.</text>
</comment>
<proteinExistence type="predicted"/>
<gene>
    <name evidence="1" type="ORF">EZS28_013007</name>
</gene>
<accession>A0A5J4W977</accession>
<evidence type="ECO:0000313" key="1">
    <source>
        <dbReference type="EMBL" id="KAA6391464.1"/>
    </source>
</evidence>
<name>A0A5J4W977_9EUKA</name>
<organism evidence="1 2">
    <name type="scientific">Streblomastix strix</name>
    <dbReference type="NCBI Taxonomy" id="222440"/>
    <lineage>
        <taxon>Eukaryota</taxon>
        <taxon>Metamonada</taxon>
        <taxon>Preaxostyla</taxon>
        <taxon>Oxymonadida</taxon>
        <taxon>Streblomastigidae</taxon>
        <taxon>Streblomastix</taxon>
    </lineage>
</organism>
<dbReference type="EMBL" id="SNRW01002873">
    <property type="protein sequence ID" value="KAA6391464.1"/>
    <property type="molecule type" value="Genomic_DNA"/>
</dbReference>
<dbReference type="Proteomes" id="UP000324800">
    <property type="component" value="Unassembled WGS sequence"/>
</dbReference>
<dbReference type="AlphaFoldDB" id="A0A5J4W977"/>
<protein>
    <submittedName>
        <fullName evidence="1">Uncharacterized protein</fullName>
    </submittedName>
</protein>
<evidence type="ECO:0000313" key="2">
    <source>
        <dbReference type="Proteomes" id="UP000324800"/>
    </source>
</evidence>
<dbReference type="OrthoDB" id="2104337at2759"/>
<feature type="non-terminal residue" evidence="1">
    <location>
        <position position="337"/>
    </location>
</feature>
<reference evidence="1 2" key="1">
    <citation type="submission" date="2019-03" db="EMBL/GenBank/DDBJ databases">
        <title>Single cell metagenomics reveals metabolic interactions within the superorganism composed of flagellate Streblomastix strix and complex community of Bacteroidetes bacteria on its surface.</title>
        <authorList>
            <person name="Treitli S.C."/>
            <person name="Kolisko M."/>
            <person name="Husnik F."/>
            <person name="Keeling P."/>
            <person name="Hampl V."/>
        </authorList>
    </citation>
    <scope>NUCLEOTIDE SEQUENCE [LARGE SCALE GENOMIC DNA]</scope>
    <source>
        <strain evidence="1">ST1C</strain>
    </source>
</reference>